<evidence type="ECO:0000313" key="7">
    <source>
        <dbReference type="Proteomes" id="UP000305222"/>
    </source>
</evidence>
<reference evidence="6 7" key="1">
    <citation type="journal article" date="2019" name="Environ. Microbiol.">
        <title>An active ?-lactamase is a part of an orchestrated cell wall stress resistance network of Bacillus subtilis and related rhizosphere species.</title>
        <authorList>
            <person name="Bucher T."/>
            <person name="Keren-Paz A."/>
            <person name="Hausser J."/>
            <person name="Olender T."/>
            <person name="Cytryn E."/>
            <person name="Kolodkin-Gal I."/>
        </authorList>
    </citation>
    <scope>NUCLEOTIDE SEQUENCE [LARGE SCALE GENOMIC DNA]</scope>
    <source>
        <strain evidence="6 7">I5</strain>
    </source>
</reference>
<dbReference type="PANTHER" id="PTHR44845:SF7">
    <property type="entry name" value="PLIPASTATIN SYNTHASE SUBUNIT D"/>
    <property type="match status" value="1"/>
</dbReference>
<evidence type="ECO:0000256" key="2">
    <source>
        <dbReference type="ARBA" id="ARBA00022450"/>
    </source>
</evidence>
<feature type="coiled-coil region" evidence="4">
    <location>
        <begin position="81"/>
        <end position="141"/>
    </location>
</feature>
<keyword evidence="2" id="KW-0596">Phosphopantetheine</keyword>
<dbReference type="Proteomes" id="UP000305222">
    <property type="component" value="Unassembled WGS sequence"/>
</dbReference>
<name>A0A4U3AWH8_9BACI</name>
<dbReference type="PANTHER" id="PTHR44845">
    <property type="entry name" value="CARRIER DOMAIN-CONTAINING PROTEIN"/>
    <property type="match status" value="1"/>
</dbReference>
<dbReference type="SUPFAM" id="SSF47336">
    <property type="entry name" value="ACP-like"/>
    <property type="match status" value="1"/>
</dbReference>
<keyword evidence="4" id="KW-0175">Coiled coil</keyword>
<evidence type="ECO:0000259" key="5">
    <source>
        <dbReference type="PROSITE" id="PS50075"/>
    </source>
</evidence>
<accession>A0A4U3AWH8</accession>
<dbReference type="InterPro" id="IPR006162">
    <property type="entry name" value="Ppantetheine_attach_site"/>
</dbReference>
<evidence type="ECO:0000256" key="3">
    <source>
        <dbReference type="ARBA" id="ARBA00022553"/>
    </source>
</evidence>
<dbReference type="Pfam" id="PF00550">
    <property type="entry name" value="PP-binding"/>
    <property type="match status" value="1"/>
</dbReference>
<dbReference type="EMBL" id="SZON01001049">
    <property type="protein sequence ID" value="TKI92808.1"/>
    <property type="molecule type" value="Genomic_DNA"/>
</dbReference>
<dbReference type="FunFam" id="1.10.1200.10:FF:000005">
    <property type="entry name" value="Nonribosomal peptide synthetase 1"/>
    <property type="match status" value="1"/>
</dbReference>
<protein>
    <submittedName>
        <fullName evidence="6">Peptide synthetase</fullName>
    </submittedName>
</protein>
<comment type="caution">
    <text evidence="6">The sequence shown here is derived from an EMBL/GenBank/DDBJ whole genome shotgun (WGS) entry which is preliminary data.</text>
</comment>
<gene>
    <name evidence="6" type="ORF">FC699_19220</name>
</gene>
<organism evidence="6 7">
    <name type="scientific">Bacillus wiedmannii</name>
    <dbReference type="NCBI Taxonomy" id="1890302"/>
    <lineage>
        <taxon>Bacteria</taxon>
        <taxon>Bacillati</taxon>
        <taxon>Bacillota</taxon>
        <taxon>Bacilli</taxon>
        <taxon>Bacillales</taxon>
        <taxon>Bacillaceae</taxon>
        <taxon>Bacillus</taxon>
        <taxon>Bacillus cereus group</taxon>
    </lineage>
</organism>
<sequence>KALPAPEKQEIASGYIAPRTSTEKTIVSIWHEVLGMENIGIQDSFFEIGGHSLLATQAVSNLKEAFGIEIPLHDLFMFHTVQQLAEQIDQLLDNKNQEMQNDSKENVSLQDYVQKEAEVSNDEELLELLKQLEELSEEEAQGIFESNLIEEGVKK</sequence>
<dbReference type="Gene3D" id="1.10.1200.10">
    <property type="entry name" value="ACP-like"/>
    <property type="match status" value="1"/>
</dbReference>
<dbReference type="PROSITE" id="PS50075">
    <property type="entry name" value="CARRIER"/>
    <property type="match status" value="1"/>
</dbReference>
<keyword evidence="3" id="KW-0597">Phosphoprotein</keyword>
<dbReference type="InterPro" id="IPR009081">
    <property type="entry name" value="PP-bd_ACP"/>
</dbReference>
<feature type="non-terminal residue" evidence="6">
    <location>
        <position position="1"/>
    </location>
</feature>
<feature type="domain" description="Carrier" evidence="5">
    <location>
        <begin position="17"/>
        <end position="92"/>
    </location>
</feature>
<evidence type="ECO:0000256" key="4">
    <source>
        <dbReference type="SAM" id="Coils"/>
    </source>
</evidence>
<evidence type="ECO:0000313" key="6">
    <source>
        <dbReference type="EMBL" id="TKI92808.1"/>
    </source>
</evidence>
<evidence type="ECO:0000256" key="1">
    <source>
        <dbReference type="ARBA" id="ARBA00001957"/>
    </source>
</evidence>
<dbReference type="InterPro" id="IPR036736">
    <property type="entry name" value="ACP-like_sf"/>
</dbReference>
<comment type="cofactor">
    <cofactor evidence="1">
        <name>pantetheine 4'-phosphate</name>
        <dbReference type="ChEBI" id="CHEBI:47942"/>
    </cofactor>
</comment>
<dbReference type="PROSITE" id="PS00012">
    <property type="entry name" value="PHOSPHOPANTETHEINE"/>
    <property type="match status" value="1"/>
</dbReference>
<proteinExistence type="predicted"/>
<dbReference type="AlphaFoldDB" id="A0A4U3AWH8"/>